<dbReference type="InterPro" id="IPR046960">
    <property type="entry name" value="PPR_At4g14850-like_plant"/>
</dbReference>
<keyword evidence="2" id="KW-0677">Repeat</keyword>
<reference evidence="5" key="1">
    <citation type="journal article" date="2022" name="Int. J. Mol. Sci.">
        <title>Draft Genome of Tanacetum Coccineum: Genomic Comparison of Closely Related Tanacetum-Family Plants.</title>
        <authorList>
            <person name="Yamashiro T."/>
            <person name="Shiraishi A."/>
            <person name="Nakayama K."/>
            <person name="Satake H."/>
        </authorList>
    </citation>
    <scope>NUCLEOTIDE SEQUENCE</scope>
</reference>
<organism evidence="5 6">
    <name type="scientific">Tanacetum coccineum</name>
    <dbReference type="NCBI Taxonomy" id="301880"/>
    <lineage>
        <taxon>Eukaryota</taxon>
        <taxon>Viridiplantae</taxon>
        <taxon>Streptophyta</taxon>
        <taxon>Embryophyta</taxon>
        <taxon>Tracheophyta</taxon>
        <taxon>Spermatophyta</taxon>
        <taxon>Magnoliopsida</taxon>
        <taxon>eudicotyledons</taxon>
        <taxon>Gunneridae</taxon>
        <taxon>Pentapetalae</taxon>
        <taxon>asterids</taxon>
        <taxon>campanulids</taxon>
        <taxon>Asterales</taxon>
        <taxon>Asteraceae</taxon>
        <taxon>Asteroideae</taxon>
        <taxon>Anthemideae</taxon>
        <taxon>Anthemidinae</taxon>
        <taxon>Tanacetum</taxon>
    </lineage>
</organism>
<dbReference type="PANTHER" id="PTHR47926">
    <property type="entry name" value="PENTATRICOPEPTIDE REPEAT-CONTAINING PROTEIN"/>
    <property type="match status" value="1"/>
</dbReference>
<dbReference type="Pfam" id="PF13041">
    <property type="entry name" value="PPR_2"/>
    <property type="match status" value="2"/>
</dbReference>
<dbReference type="PANTHER" id="PTHR47926:SF355">
    <property type="entry name" value="DYW DOMAIN-CONTAINING PROTEIN"/>
    <property type="match status" value="1"/>
</dbReference>
<dbReference type="InterPro" id="IPR032867">
    <property type="entry name" value="DYW_dom"/>
</dbReference>
<dbReference type="InterPro" id="IPR046848">
    <property type="entry name" value="E_motif"/>
</dbReference>
<dbReference type="InterPro" id="IPR002885">
    <property type="entry name" value="PPR_rpt"/>
</dbReference>
<feature type="repeat" description="PPR" evidence="3">
    <location>
        <begin position="279"/>
        <end position="313"/>
    </location>
</feature>
<dbReference type="InterPro" id="IPR011990">
    <property type="entry name" value="TPR-like_helical_dom_sf"/>
</dbReference>
<evidence type="ECO:0000256" key="2">
    <source>
        <dbReference type="ARBA" id="ARBA00022737"/>
    </source>
</evidence>
<proteinExistence type="inferred from homology"/>
<evidence type="ECO:0000259" key="4">
    <source>
        <dbReference type="Pfam" id="PF14432"/>
    </source>
</evidence>
<dbReference type="Pfam" id="PF14432">
    <property type="entry name" value="DYW_deaminase"/>
    <property type="match status" value="1"/>
</dbReference>
<dbReference type="Pfam" id="PF20431">
    <property type="entry name" value="E_motif"/>
    <property type="match status" value="1"/>
</dbReference>
<dbReference type="Pfam" id="PF01535">
    <property type="entry name" value="PPR"/>
    <property type="match status" value="1"/>
</dbReference>
<feature type="domain" description="DYW" evidence="4">
    <location>
        <begin position="495"/>
        <end position="587"/>
    </location>
</feature>
<accession>A0ABQ5CAQ1</accession>
<reference evidence="5" key="2">
    <citation type="submission" date="2022-01" db="EMBL/GenBank/DDBJ databases">
        <authorList>
            <person name="Yamashiro T."/>
            <person name="Shiraishi A."/>
            <person name="Satake H."/>
            <person name="Nakayama K."/>
        </authorList>
    </citation>
    <scope>NUCLEOTIDE SEQUENCE</scope>
</reference>
<evidence type="ECO:0000313" key="5">
    <source>
        <dbReference type="EMBL" id="GJT24160.1"/>
    </source>
</evidence>
<sequence>MIHHQNPHHHHQSLYHLLVHPNSHIKPLKQIHARVIVSGKTSSLPLLTKLITSACAAHEIRYTRELLFSIPNPDSFLFSSLIKTSTKHNFPNHSLMFYRHMLVCNFANVEWSSHLFTSVIKACGSLSAIRVGRNVHCHVMVCGYGSDSFVQAALVSFYAKCNELGLARRVFDGMSERTLVAWNAMISGYEQNGLAEEGVRLFCKMRDSGVEFDSATVVSVLSACSQVGALGLGRWVHEYIGCNGLDVNSTVATSLINMYGKCGDVNKAREVFDSLSQQNVITWTAMISSYGMHGYGNEAIDIFRLMRLHGPSPNSVTFIAVLSACAHAGLVSEGKLAYASMSRDYGITPKMEHHVSMVDMLGRAGLLDEAYQHIQDMGPVKPGPAVWTAMVGACKMHKNVDLGVVAAENLLAIEPQHPGHYVLLSNIYALAGQMDRVEMVRDVMIRKGLKKQVGYATIEVDQKTYLFSMGDKSHPETVAIHKYLDELMEKCREVGYTPASESVMHELEEEERVHALRYHSEKLALAFGLLKTEEGSTIRIVKNLRVCEDCHIAIKFISVVTKRKIIVRDKLRFHHFEDGSCSCLDYW</sequence>
<evidence type="ECO:0000256" key="3">
    <source>
        <dbReference type="PROSITE-ProRule" id="PRU00708"/>
    </source>
</evidence>
<dbReference type="EMBL" id="BQNB010014113">
    <property type="protein sequence ID" value="GJT24160.1"/>
    <property type="molecule type" value="Genomic_DNA"/>
</dbReference>
<name>A0ABQ5CAQ1_9ASTR</name>
<comment type="similarity">
    <text evidence="1">Belongs to the PPR family. PCMP-H subfamily.</text>
</comment>
<evidence type="ECO:0000256" key="1">
    <source>
        <dbReference type="ARBA" id="ARBA00006643"/>
    </source>
</evidence>
<comment type="caution">
    <text evidence="5">The sequence shown here is derived from an EMBL/GenBank/DDBJ whole genome shotgun (WGS) entry which is preliminary data.</text>
</comment>
<keyword evidence="6" id="KW-1185">Reference proteome</keyword>
<feature type="repeat" description="PPR" evidence="3">
    <location>
        <begin position="178"/>
        <end position="212"/>
    </location>
</feature>
<evidence type="ECO:0000313" key="6">
    <source>
        <dbReference type="Proteomes" id="UP001151760"/>
    </source>
</evidence>
<dbReference type="Proteomes" id="UP001151760">
    <property type="component" value="Unassembled WGS sequence"/>
</dbReference>
<dbReference type="PROSITE" id="PS51375">
    <property type="entry name" value="PPR"/>
    <property type="match status" value="2"/>
</dbReference>
<gene>
    <name evidence="5" type="ORF">Tco_0894097</name>
</gene>
<dbReference type="NCBIfam" id="TIGR00756">
    <property type="entry name" value="PPR"/>
    <property type="match status" value="3"/>
</dbReference>
<dbReference type="Gene3D" id="1.25.40.10">
    <property type="entry name" value="Tetratricopeptide repeat domain"/>
    <property type="match status" value="2"/>
</dbReference>
<protein>
    <submittedName>
        <fullName evidence="5">Pentatricopeptide repeat-containing protein</fullName>
    </submittedName>
</protein>